<dbReference type="InterPro" id="IPR031309">
    <property type="entry name" value="Ribosomal_uL5_C"/>
</dbReference>
<dbReference type="InterPro" id="IPR002132">
    <property type="entry name" value="Ribosomal_uL5"/>
</dbReference>
<dbReference type="GO" id="GO:0003735">
    <property type="term" value="F:structural constituent of ribosome"/>
    <property type="evidence" value="ECO:0007669"/>
    <property type="project" value="InterPro"/>
</dbReference>
<name>A0A9E9BYH9_9STRA</name>
<evidence type="ECO:0000256" key="3">
    <source>
        <dbReference type="ARBA" id="ARBA00023274"/>
    </source>
</evidence>
<dbReference type="SUPFAM" id="SSF55282">
    <property type="entry name" value="RL5-like"/>
    <property type="match status" value="1"/>
</dbReference>
<protein>
    <submittedName>
        <fullName evidence="6">Ribosomal protein L5</fullName>
    </submittedName>
</protein>
<dbReference type="GO" id="GO:0006412">
    <property type="term" value="P:translation"/>
    <property type="evidence" value="ECO:0007669"/>
    <property type="project" value="InterPro"/>
</dbReference>
<dbReference type="AlphaFoldDB" id="A0A9E9BYH9"/>
<keyword evidence="2 4" id="KW-0689">Ribosomal protein</keyword>
<dbReference type="EMBL" id="ON390794">
    <property type="protein sequence ID" value="WAK85020.1"/>
    <property type="molecule type" value="Genomic_DNA"/>
</dbReference>
<evidence type="ECO:0000256" key="1">
    <source>
        <dbReference type="ARBA" id="ARBA00008553"/>
    </source>
</evidence>
<dbReference type="PIRSF" id="PIRSF002161">
    <property type="entry name" value="Ribosomal_L5"/>
    <property type="match status" value="1"/>
</dbReference>
<reference evidence="6" key="1">
    <citation type="submission" date="2022-04" db="EMBL/GenBank/DDBJ databases">
        <title>A new insight into Amicula, a genus of tiny marine littoral diatoms with the description of two new tropical species and the largest mitogenome known for a stramenopile.</title>
        <authorList>
            <person name="Gastineau R."/>
            <person name="Li C."/>
            <person name="Ashworth M.P."/>
            <person name="Witkowski A."/>
            <person name="Turmel M."/>
            <person name="Gorecka E."/>
            <person name="Frankovich T.A."/>
            <person name="Wachnicka A."/>
            <person name="Lobban C.S."/>
            <person name="Theriot E.C."/>
            <person name="Otis C."/>
            <person name="Dabek P."/>
            <person name="Binczewska A."/>
            <person name="Lemieux C."/>
        </authorList>
    </citation>
    <scope>NUCLEOTIDE SEQUENCE</scope>
    <source>
        <strain evidence="6">GU52X-4 cfCalB7</strain>
    </source>
</reference>
<geneLocation type="mitochondrion" evidence="6"/>
<sequence>MQFLINFYLKTLKYDLTNKFFYQNTKELPKIKKIILNFGCNTIELKVLSSSLLALKLITYQKGSLTITKRSNLFLKIRKGNPVGCKVTLRKTRMFNFLTKIIIQIFPQLKNFYGFNITRKLKKNMFSYELHETFNFPELENNYYLFNNLPNFDITIVTSSKVKEELIFILKSFQFPFKKGNIIFYFG</sequence>
<feature type="domain" description="Large ribosomal subunit protein uL5 C-terminal" evidence="5">
    <location>
        <begin position="82"/>
        <end position="177"/>
    </location>
</feature>
<dbReference type="GO" id="GO:1990904">
    <property type="term" value="C:ribonucleoprotein complex"/>
    <property type="evidence" value="ECO:0007669"/>
    <property type="project" value="UniProtKB-KW"/>
</dbReference>
<evidence type="ECO:0000256" key="2">
    <source>
        <dbReference type="ARBA" id="ARBA00022980"/>
    </source>
</evidence>
<dbReference type="Gene3D" id="3.30.1440.10">
    <property type="match status" value="1"/>
</dbReference>
<gene>
    <name evidence="6" type="primary">rpl5</name>
</gene>
<evidence type="ECO:0000313" key="6">
    <source>
        <dbReference type="EMBL" id="WAK85020.1"/>
    </source>
</evidence>
<evidence type="ECO:0000256" key="4">
    <source>
        <dbReference type="RuleBase" id="RU003930"/>
    </source>
</evidence>
<dbReference type="Pfam" id="PF00673">
    <property type="entry name" value="Ribosomal_L5_C"/>
    <property type="match status" value="1"/>
</dbReference>
<comment type="similarity">
    <text evidence="1 4">Belongs to the universal ribosomal protein uL5 family.</text>
</comment>
<proteinExistence type="inferred from homology"/>
<accession>A0A9E9BYH9</accession>
<keyword evidence="6" id="KW-0496">Mitochondrion</keyword>
<keyword evidence="3 4" id="KW-0687">Ribonucleoprotein</keyword>
<evidence type="ECO:0000259" key="5">
    <source>
        <dbReference type="Pfam" id="PF00673"/>
    </source>
</evidence>
<dbReference type="InterPro" id="IPR022803">
    <property type="entry name" value="Ribosomal_uL5_dom_sf"/>
</dbReference>
<organism evidence="6">
    <name type="scientific">Amicula sp. isolate GU52X-4 cfCalB7</name>
    <dbReference type="NCBI Taxonomy" id="3003489"/>
    <lineage>
        <taxon>Eukaryota</taxon>
        <taxon>Sar</taxon>
        <taxon>Stramenopiles</taxon>
        <taxon>Ochrophyta</taxon>
        <taxon>Bacillariophyta</taxon>
        <taxon>Bacillariophyceae</taxon>
        <taxon>Bacillariophycidae</taxon>
        <taxon>Naviculales</taxon>
        <taxon>Naviculaceae</taxon>
        <taxon>Amicula</taxon>
    </lineage>
</organism>
<dbReference type="GO" id="GO:0005840">
    <property type="term" value="C:ribosome"/>
    <property type="evidence" value="ECO:0007669"/>
    <property type="project" value="UniProtKB-KW"/>
</dbReference>
<dbReference type="PANTHER" id="PTHR11994">
    <property type="entry name" value="60S RIBOSOMAL PROTEIN L11-RELATED"/>
    <property type="match status" value="1"/>
</dbReference>